<comment type="caution">
    <text evidence="2">The sequence shown here is derived from an EMBL/GenBank/DDBJ whole genome shotgun (WGS) entry which is preliminary data.</text>
</comment>
<sequence>MAPHEDEEDLRTFSEQEEKPRQTKAQVTGFTS</sequence>
<gene>
    <name evidence="2" type="ORF">NCTC11819_00312</name>
</gene>
<reference evidence="2 3" key="1">
    <citation type="submission" date="2018-06" db="EMBL/GenBank/DDBJ databases">
        <authorList>
            <consortium name="Pathogen Informatics"/>
            <person name="Doyle S."/>
        </authorList>
    </citation>
    <scope>NUCLEOTIDE SEQUENCE [LARGE SCALE GENOMIC DNA]</scope>
    <source>
        <strain evidence="2 3">NCTC11819</strain>
    </source>
</reference>
<evidence type="ECO:0000313" key="3">
    <source>
        <dbReference type="Proteomes" id="UP000255284"/>
    </source>
</evidence>
<dbReference type="AlphaFoldDB" id="A0A8G2M4Y3"/>
<accession>A0A8G2M4Y3</accession>
<evidence type="ECO:0000313" key="2">
    <source>
        <dbReference type="EMBL" id="STO15770.1"/>
    </source>
</evidence>
<protein>
    <submittedName>
        <fullName evidence="2">Uncharacterized protein</fullName>
    </submittedName>
</protein>
<feature type="region of interest" description="Disordered" evidence="1">
    <location>
        <begin position="1"/>
        <end position="32"/>
    </location>
</feature>
<feature type="compositionally biased region" description="Polar residues" evidence="1">
    <location>
        <begin position="23"/>
        <end position="32"/>
    </location>
</feature>
<dbReference type="EMBL" id="UGGQ01000006">
    <property type="protein sequence ID" value="STO15770.1"/>
    <property type="molecule type" value="Genomic_DNA"/>
</dbReference>
<proteinExistence type="predicted"/>
<evidence type="ECO:0000256" key="1">
    <source>
        <dbReference type="SAM" id="MobiDB-lite"/>
    </source>
</evidence>
<name>A0A8G2M4Y3_9ACTO</name>
<feature type="compositionally biased region" description="Basic and acidic residues" evidence="1">
    <location>
        <begin position="10"/>
        <end position="21"/>
    </location>
</feature>
<organism evidence="2 3">
    <name type="scientific">Mobiluncus mulieris</name>
    <dbReference type="NCBI Taxonomy" id="2052"/>
    <lineage>
        <taxon>Bacteria</taxon>
        <taxon>Bacillati</taxon>
        <taxon>Actinomycetota</taxon>
        <taxon>Actinomycetes</taxon>
        <taxon>Actinomycetales</taxon>
        <taxon>Actinomycetaceae</taxon>
        <taxon>Mobiluncus</taxon>
    </lineage>
</organism>
<dbReference type="Proteomes" id="UP000255284">
    <property type="component" value="Unassembled WGS sequence"/>
</dbReference>